<reference evidence="3" key="1">
    <citation type="submission" date="2016-11" db="UniProtKB">
        <authorList>
            <consortium name="WormBaseParasite"/>
        </authorList>
    </citation>
    <scope>IDENTIFICATION</scope>
</reference>
<dbReference type="Pfam" id="PF12078">
    <property type="entry name" value="DUF3557"/>
    <property type="match status" value="1"/>
</dbReference>
<dbReference type="PANTHER" id="PTHR31379">
    <property type="entry name" value="F-BOX C PROTEIN-RELATED-RELATED"/>
    <property type="match status" value="1"/>
</dbReference>
<evidence type="ECO:0000313" key="3">
    <source>
        <dbReference type="WBParaSite" id="Csp11.Scaffold564.g4014.t1"/>
    </source>
</evidence>
<organism evidence="2 3">
    <name type="scientific">Caenorhabditis tropicalis</name>
    <dbReference type="NCBI Taxonomy" id="1561998"/>
    <lineage>
        <taxon>Eukaryota</taxon>
        <taxon>Metazoa</taxon>
        <taxon>Ecdysozoa</taxon>
        <taxon>Nematoda</taxon>
        <taxon>Chromadorea</taxon>
        <taxon>Rhabditida</taxon>
        <taxon>Rhabditina</taxon>
        <taxon>Rhabditomorpha</taxon>
        <taxon>Rhabditoidea</taxon>
        <taxon>Rhabditidae</taxon>
        <taxon>Peloderinae</taxon>
        <taxon>Caenorhabditis</taxon>
    </lineage>
</organism>
<sequence length="441" mass="51456">MMNSKPLTYNCLESVIKHLDLNKRLQLKARCSSVRELVSKLPLEIDTLDFSDKHLVVNGTEYLIGVIQKWKTDQIPNYAKFELEKGGSFINLDELGDGYLENVYLMPGDIDLRKNRYRYILMLGSSIVMKKVIRNIERAGKMIEEYKRELEEHRSLWGTTIFTFDQLENQISFLPYVPLLMSACKEYQALLAQKKLVLDIYREKKELQQLINIRDNIRPEFRVQLTMSFILGVRSCPIKIKTLIVAHESVIRAPIGLKLKIEELKIVGQIDLDRFEDIFNQLKPILDESSFPLRSLEFPLKTVDDFNHEIVTTAEKLFVQGKRESRNVLEAYANLPNRRVITSFYNSEPEYFLELVENWKEAGRTIGTRYSFIVKESFPETVLELLKKDAISKSEVFDIRDTFKKHIFEWVVVPLNDVSNLKVSRTAPDELSFEVIELFPE</sequence>
<keyword evidence="1" id="KW-0175">Coiled coil</keyword>
<dbReference type="WBParaSite" id="Csp11.Scaffold564.g4014.t1">
    <property type="protein sequence ID" value="Csp11.Scaffold564.g4014.t1"/>
    <property type="gene ID" value="Csp11.Scaffold564.g4014"/>
</dbReference>
<name>A0A1I7TAG0_9PELO</name>
<evidence type="ECO:0000256" key="1">
    <source>
        <dbReference type="SAM" id="Coils"/>
    </source>
</evidence>
<protein>
    <submittedName>
        <fullName evidence="3">F-box domain-containing protein</fullName>
    </submittedName>
</protein>
<proteinExistence type="predicted"/>
<accession>A0A1I7TAG0</accession>
<dbReference type="InterPro" id="IPR021942">
    <property type="entry name" value="DUF3557"/>
</dbReference>
<dbReference type="AlphaFoldDB" id="A0A1I7TAG0"/>
<evidence type="ECO:0000313" key="2">
    <source>
        <dbReference type="Proteomes" id="UP000095282"/>
    </source>
</evidence>
<dbReference type="PANTHER" id="PTHR31379:SF1">
    <property type="entry name" value="F-BOX C PROTEIN-RELATED"/>
    <property type="match status" value="1"/>
</dbReference>
<keyword evidence="2" id="KW-1185">Reference proteome</keyword>
<feature type="coiled-coil region" evidence="1">
    <location>
        <begin position="129"/>
        <end position="156"/>
    </location>
</feature>
<dbReference type="Proteomes" id="UP000095282">
    <property type="component" value="Unplaced"/>
</dbReference>
<dbReference type="eggNOG" id="ENOG502TJUD">
    <property type="taxonomic scope" value="Eukaryota"/>
</dbReference>